<dbReference type="Gene3D" id="3.50.30.30">
    <property type="match status" value="1"/>
</dbReference>
<reference evidence="3 5" key="2">
    <citation type="submission" date="2023-11" db="EMBL/GenBank/DDBJ databases">
        <title>MicrobeMod: A computational toolkit for identifying prokaryotic methylation and restriction-modification with nanopore sequencing.</title>
        <authorList>
            <person name="Crits-Christoph A."/>
            <person name="Kang S.C."/>
            <person name="Lee H."/>
            <person name="Ostrov N."/>
        </authorList>
    </citation>
    <scope>NUCLEOTIDE SEQUENCE [LARGE SCALE GENOMIC DNA]</scope>
    <source>
        <strain evidence="3 5">ATCC 23090</strain>
    </source>
</reference>
<dbReference type="AlphaFoldDB" id="A0A1K1SM43"/>
<accession>A0A1K1SM43</accession>
<dbReference type="RefSeq" id="WP_072365001.1">
    <property type="nucleotide sequence ID" value="NZ_CP139972.1"/>
</dbReference>
<evidence type="ECO:0000313" key="2">
    <source>
        <dbReference type="EMBL" id="SFW85362.1"/>
    </source>
</evidence>
<dbReference type="GO" id="GO:0008235">
    <property type="term" value="F:metalloexopeptidase activity"/>
    <property type="evidence" value="ECO:0007669"/>
    <property type="project" value="InterPro"/>
</dbReference>
<dbReference type="PANTHER" id="PTHR12147:SF26">
    <property type="entry name" value="PEPTIDASE M28 DOMAIN-CONTAINING PROTEIN"/>
    <property type="match status" value="1"/>
</dbReference>
<dbReference type="InterPro" id="IPR007484">
    <property type="entry name" value="Peptidase_M28"/>
</dbReference>
<name>A0A1K1SM43_9BACT</name>
<dbReference type="Pfam" id="PF04389">
    <property type="entry name" value="Peptidase_M28"/>
    <property type="match status" value="1"/>
</dbReference>
<dbReference type="Gene3D" id="3.40.630.10">
    <property type="entry name" value="Zn peptidases"/>
    <property type="match status" value="1"/>
</dbReference>
<evidence type="ECO:0000313" key="4">
    <source>
        <dbReference type="Proteomes" id="UP000183788"/>
    </source>
</evidence>
<dbReference type="EMBL" id="CP140154">
    <property type="protein sequence ID" value="WQG90468.1"/>
    <property type="molecule type" value="Genomic_DNA"/>
</dbReference>
<organism evidence="2 4">
    <name type="scientific">Chitinophaga sancti</name>
    <dbReference type="NCBI Taxonomy" id="1004"/>
    <lineage>
        <taxon>Bacteria</taxon>
        <taxon>Pseudomonadati</taxon>
        <taxon>Bacteroidota</taxon>
        <taxon>Chitinophagia</taxon>
        <taxon>Chitinophagales</taxon>
        <taxon>Chitinophagaceae</taxon>
        <taxon>Chitinophaga</taxon>
    </lineage>
</organism>
<gene>
    <name evidence="2" type="ORF">SAMN05661012_05720</name>
    <name evidence="3" type="ORF">SR876_03095</name>
</gene>
<dbReference type="SUPFAM" id="SSF53187">
    <property type="entry name" value="Zn-dependent exopeptidases"/>
    <property type="match status" value="1"/>
</dbReference>
<sequence>MRKEHLFISFFLSTILCAGGQAYAQSKGTAIAAIQQEEIRKDLFTLADDHFRGREAGTLDELKASMWVAEQARKAGLEPAGDDGTYFQFYSLVRERVSDRSTVKIGNRTFDLWKDVIVWEPCFAAVDAPIVYVTNPDNADEAAVKGKVVALQFTEQGQSDPRKVIPWRYVSFVVRDWAQKLANKGAKAILFVSDDRAEQAWNRAIPDRTRGTYRIDGRPSRQFLKDIPIVWVKKEALDLVRTPNQTFQANIYGEAFTYPSVNVVAKVKGTDPALAKEYVLFSGHTDHDGVREVEPGKDSILNGADDNATACVALLAIGRAFHQLPAKRSALFVWHGAEERGLLGSYYYAEHPTVPAQSLVAVLNADMIGMNSPDSAGLLGITPPHLNSSDLASIALAENEKGPKFKLDTAWDKATHFEGFYFRSDHLPYVRKNIPAIFFTTLTHPLYHTPADEAATINIGKLTKMTKWMYATGFSVANAANRPKIVEGFKLEK</sequence>
<evidence type="ECO:0000313" key="5">
    <source>
        <dbReference type="Proteomes" id="UP001326715"/>
    </source>
</evidence>
<dbReference type="STRING" id="1004.SAMN05661012_05720"/>
<proteinExistence type="predicted"/>
<dbReference type="Proteomes" id="UP000183788">
    <property type="component" value="Unassembled WGS sequence"/>
</dbReference>
<protein>
    <submittedName>
        <fullName evidence="3">M28 family peptidase</fullName>
    </submittedName>
    <submittedName>
        <fullName evidence="2">Peptidase family M28</fullName>
    </submittedName>
</protein>
<keyword evidence="5" id="KW-1185">Reference proteome</keyword>
<feature type="domain" description="Peptidase M28" evidence="1">
    <location>
        <begin position="262"/>
        <end position="470"/>
    </location>
</feature>
<evidence type="ECO:0000259" key="1">
    <source>
        <dbReference type="Pfam" id="PF04389"/>
    </source>
</evidence>
<evidence type="ECO:0000313" key="3">
    <source>
        <dbReference type="EMBL" id="WQG90468.1"/>
    </source>
</evidence>
<reference evidence="2 4" key="1">
    <citation type="submission" date="2016-11" db="EMBL/GenBank/DDBJ databases">
        <authorList>
            <person name="Jaros S."/>
            <person name="Januszkiewicz K."/>
            <person name="Wedrychowicz H."/>
        </authorList>
    </citation>
    <scope>NUCLEOTIDE SEQUENCE [LARGE SCALE GENOMIC DNA]</scope>
    <source>
        <strain evidence="2 4">DSM 784</strain>
    </source>
</reference>
<dbReference type="OrthoDB" id="9764939at2"/>
<dbReference type="InterPro" id="IPR045175">
    <property type="entry name" value="M28_fam"/>
</dbReference>
<dbReference type="EMBL" id="FPIZ01000026">
    <property type="protein sequence ID" value="SFW85362.1"/>
    <property type="molecule type" value="Genomic_DNA"/>
</dbReference>
<dbReference type="GO" id="GO:0006508">
    <property type="term" value="P:proteolysis"/>
    <property type="evidence" value="ECO:0007669"/>
    <property type="project" value="InterPro"/>
</dbReference>
<dbReference type="Proteomes" id="UP001326715">
    <property type="component" value="Chromosome"/>
</dbReference>
<dbReference type="PANTHER" id="PTHR12147">
    <property type="entry name" value="METALLOPEPTIDASE M28 FAMILY MEMBER"/>
    <property type="match status" value="1"/>
</dbReference>